<dbReference type="InterPro" id="IPR016169">
    <property type="entry name" value="FAD-bd_PCMH_sub2"/>
</dbReference>
<name>A0A7L9U7H8_9BURK</name>
<dbReference type="InterPro" id="IPR036318">
    <property type="entry name" value="FAD-bd_PCMH-like_sf"/>
</dbReference>
<evidence type="ECO:0000256" key="3">
    <source>
        <dbReference type="ARBA" id="ARBA00022630"/>
    </source>
</evidence>
<comment type="cofactor">
    <cofactor evidence="1">
        <name>FAD</name>
        <dbReference type="ChEBI" id="CHEBI:57692"/>
    </cofactor>
</comment>
<dbReference type="InterPro" id="IPR050416">
    <property type="entry name" value="FAD-linked_Oxidoreductase"/>
</dbReference>
<evidence type="ECO:0000256" key="2">
    <source>
        <dbReference type="ARBA" id="ARBA00005466"/>
    </source>
</evidence>
<dbReference type="SUPFAM" id="SSF56176">
    <property type="entry name" value="FAD-binding/transporter-associated domain-like"/>
    <property type="match status" value="1"/>
</dbReference>
<accession>A0A7L9U7H8</accession>
<dbReference type="PANTHER" id="PTHR42973">
    <property type="entry name" value="BINDING OXIDOREDUCTASE, PUTATIVE (AFU_ORTHOLOGUE AFUA_1G17690)-RELATED"/>
    <property type="match status" value="1"/>
</dbReference>
<dbReference type="InterPro" id="IPR016166">
    <property type="entry name" value="FAD-bd_PCMH"/>
</dbReference>
<dbReference type="RefSeq" id="WP_193687922.1">
    <property type="nucleotide sequence ID" value="NZ_CP062941.1"/>
</dbReference>
<evidence type="ECO:0000313" key="7">
    <source>
        <dbReference type="EMBL" id="QOL50938.1"/>
    </source>
</evidence>
<dbReference type="InterPro" id="IPR006094">
    <property type="entry name" value="Oxid_FAD_bind_N"/>
</dbReference>
<proteinExistence type="inferred from homology"/>
<comment type="similarity">
    <text evidence="2">Belongs to the oxygen-dependent FAD-linked oxidoreductase family.</text>
</comment>
<keyword evidence="5" id="KW-0560">Oxidoreductase</keyword>
<reference evidence="7 8" key="1">
    <citation type="submission" date="2020-10" db="EMBL/GenBank/DDBJ databases">
        <title>Genome sequencing of Massilia sp. LPB0304.</title>
        <authorList>
            <person name="Kim J."/>
        </authorList>
    </citation>
    <scope>NUCLEOTIDE SEQUENCE [LARGE SCALE GENOMIC DNA]</scope>
    <source>
        <strain evidence="7 8">LPB0304</strain>
    </source>
</reference>
<sequence>MGTVAVSEMEELQGKLRGSVVLPGEPAYDQARTIWNAMIDKRPAMIVRCAGAADVRTAVDFAREHGIPLAVRGGGHNIAGSALVNDGLVIDLSGMRSVQVAPHRMRAWVEGGALLRDVDHEAQAYGLATPLGINSTTGVGGLTLGGGFGWLTRRHGLAIDNLVAADIVTASGERLHIDSDNHPDLFWAIRGGGGNFGVVTTFEFALHQVGPLVTAGLIVFPFAQARSLLRNYRDYVEALDENISVWAVLRGAPPLPFLPESVHGTGIVALAFFSPQPPEQVQAALDTVRSFGNPLGEHVGAVPYSAWQQAFDPLLVPPARNYWKSHNFNTLSDAAIDVVVDYAGKLPSAQSEIFLGLLGGAANTHAPDEMAYPHRAALYAMNVHTRWEEAAQDAACLAWAREFFKAAAPHAAGTVYINFLNEDEVDRIAEAYGPNYARLRQIKAKYDPDNLFRTNQNIRPDA</sequence>
<dbReference type="Gene3D" id="3.30.465.10">
    <property type="match status" value="1"/>
</dbReference>
<dbReference type="InterPro" id="IPR016167">
    <property type="entry name" value="FAD-bd_PCMH_sub1"/>
</dbReference>
<dbReference type="EMBL" id="CP062941">
    <property type="protein sequence ID" value="QOL50938.1"/>
    <property type="molecule type" value="Genomic_DNA"/>
</dbReference>
<evidence type="ECO:0000313" key="8">
    <source>
        <dbReference type="Proteomes" id="UP000593875"/>
    </source>
</evidence>
<keyword evidence="4" id="KW-0274">FAD</keyword>
<dbReference type="GO" id="GO:0016491">
    <property type="term" value="F:oxidoreductase activity"/>
    <property type="evidence" value="ECO:0007669"/>
    <property type="project" value="UniProtKB-KW"/>
</dbReference>
<dbReference type="Proteomes" id="UP000593875">
    <property type="component" value="Chromosome"/>
</dbReference>
<dbReference type="GO" id="GO:0071949">
    <property type="term" value="F:FAD binding"/>
    <property type="evidence" value="ECO:0007669"/>
    <property type="project" value="InterPro"/>
</dbReference>
<dbReference type="Pfam" id="PF01565">
    <property type="entry name" value="FAD_binding_4"/>
    <property type="match status" value="1"/>
</dbReference>
<evidence type="ECO:0000256" key="5">
    <source>
        <dbReference type="ARBA" id="ARBA00023002"/>
    </source>
</evidence>
<dbReference type="InterPro" id="IPR012951">
    <property type="entry name" value="BBE"/>
</dbReference>
<dbReference type="InterPro" id="IPR016164">
    <property type="entry name" value="FAD-linked_Oxase-like_C"/>
</dbReference>
<dbReference type="AlphaFoldDB" id="A0A7L9U7H8"/>
<dbReference type="PROSITE" id="PS51387">
    <property type="entry name" value="FAD_PCMH"/>
    <property type="match status" value="1"/>
</dbReference>
<dbReference type="Pfam" id="PF08031">
    <property type="entry name" value="BBE"/>
    <property type="match status" value="1"/>
</dbReference>
<dbReference type="Gene3D" id="3.30.43.10">
    <property type="entry name" value="Uridine Diphospho-n-acetylenolpyruvylglucosamine Reductase, domain 2"/>
    <property type="match status" value="1"/>
</dbReference>
<evidence type="ECO:0000259" key="6">
    <source>
        <dbReference type="PROSITE" id="PS51387"/>
    </source>
</evidence>
<dbReference type="PROSITE" id="PS00862">
    <property type="entry name" value="OX2_COVAL_FAD"/>
    <property type="match status" value="1"/>
</dbReference>
<dbReference type="SUPFAM" id="SSF55103">
    <property type="entry name" value="FAD-linked oxidases, C-terminal domain"/>
    <property type="match status" value="1"/>
</dbReference>
<evidence type="ECO:0000256" key="4">
    <source>
        <dbReference type="ARBA" id="ARBA00022827"/>
    </source>
</evidence>
<protein>
    <submittedName>
        <fullName evidence="7">FAD-binding oxidoreductase</fullName>
    </submittedName>
</protein>
<evidence type="ECO:0000256" key="1">
    <source>
        <dbReference type="ARBA" id="ARBA00001974"/>
    </source>
</evidence>
<feature type="domain" description="FAD-binding PCMH-type" evidence="6">
    <location>
        <begin position="39"/>
        <end position="209"/>
    </location>
</feature>
<dbReference type="KEGG" id="mlir:LPB04_06535"/>
<keyword evidence="8" id="KW-1185">Reference proteome</keyword>
<gene>
    <name evidence="7" type="ORF">LPB04_06535</name>
</gene>
<dbReference type="PANTHER" id="PTHR42973:SF39">
    <property type="entry name" value="FAD-BINDING PCMH-TYPE DOMAIN-CONTAINING PROTEIN"/>
    <property type="match status" value="1"/>
</dbReference>
<organism evidence="7 8">
    <name type="scientific">Massilia litorea</name>
    <dbReference type="NCBI Taxonomy" id="2769491"/>
    <lineage>
        <taxon>Bacteria</taxon>
        <taxon>Pseudomonadati</taxon>
        <taxon>Pseudomonadota</taxon>
        <taxon>Betaproteobacteria</taxon>
        <taxon>Burkholderiales</taxon>
        <taxon>Oxalobacteraceae</taxon>
        <taxon>Telluria group</taxon>
        <taxon>Massilia</taxon>
    </lineage>
</organism>
<dbReference type="Gene3D" id="3.40.462.20">
    <property type="match status" value="1"/>
</dbReference>
<keyword evidence="3" id="KW-0285">Flavoprotein</keyword>
<dbReference type="InterPro" id="IPR006093">
    <property type="entry name" value="Oxy_OxRdtase_FAD_BS"/>
</dbReference>